<dbReference type="CDD" id="cd21230">
    <property type="entry name" value="CH_FLN_rpt2"/>
    <property type="match status" value="1"/>
</dbReference>
<accession>A0AAV2T5B7</accession>
<keyword evidence="2" id="KW-0677">Repeat</keyword>
<evidence type="ECO:0000256" key="1">
    <source>
        <dbReference type="ARBA" id="ARBA00009238"/>
    </source>
</evidence>
<dbReference type="EMBL" id="CAXLJL010000134">
    <property type="protein sequence ID" value="CAL5132657.1"/>
    <property type="molecule type" value="Genomic_DNA"/>
</dbReference>
<dbReference type="SUPFAM" id="SSF47576">
    <property type="entry name" value="Calponin-homology domain, CH-domain"/>
    <property type="match status" value="1"/>
</dbReference>
<protein>
    <recommendedName>
        <fullName evidence="5">Calponin-homology (CH) domain-containing protein</fullName>
    </recommendedName>
</protein>
<name>A0AAV2T5B7_CALDB</name>
<dbReference type="InterPro" id="IPR001298">
    <property type="entry name" value="Filamin/ABP280_rpt"/>
</dbReference>
<dbReference type="GO" id="GO:0051015">
    <property type="term" value="F:actin filament binding"/>
    <property type="evidence" value="ECO:0007669"/>
    <property type="project" value="InterPro"/>
</dbReference>
<keyword evidence="3" id="KW-0009">Actin-binding</keyword>
<gene>
    <name evidence="6" type="ORF">CDAUBV1_LOCUS5506</name>
</gene>
<dbReference type="PROSITE" id="PS50194">
    <property type="entry name" value="FILAMIN_REPEAT"/>
    <property type="match status" value="13"/>
</dbReference>
<feature type="repeat" description="Filamin" evidence="4">
    <location>
        <begin position="1506"/>
        <end position="1598"/>
    </location>
</feature>
<dbReference type="SMART" id="SM00557">
    <property type="entry name" value="IG_FLMN"/>
    <property type="match status" value="11"/>
</dbReference>
<feature type="domain" description="Calponin-homology (CH)" evidence="5">
    <location>
        <begin position="167"/>
        <end position="270"/>
    </location>
</feature>
<evidence type="ECO:0000256" key="3">
    <source>
        <dbReference type="ARBA" id="ARBA00023203"/>
    </source>
</evidence>
<evidence type="ECO:0000259" key="5">
    <source>
        <dbReference type="PROSITE" id="PS50021"/>
    </source>
</evidence>
<dbReference type="InterPro" id="IPR013783">
    <property type="entry name" value="Ig-like_fold"/>
</dbReference>
<reference evidence="6" key="1">
    <citation type="submission" date="2024-06" db="EMBL/GenBank/DDBJ databases">
        <authorList>
            <person name="Liu X."/>
            <person name="Lenzi L."/>
            <person name="Haldenby T S."/>
            <person name="Uol C."/>
        </authorList>
    </citation>
    <scope>NUCLEOTIDE SEQUENCE</scope>
</reference>
<dbReference type="InterPro" id="IPR036872">
    <property type="entry name" value="CH_dom_sf"/>
</dbReference>
<feature type="repeat" description="Filamin" evidence="4">
    <location>
        <begin position="1319"/>
        <end position="1406"/>
    </location>
</feature>
<feature type="repeat" description="Filamin" evidence="4">
    <location>
        <begin position="478"/>
        <end position="576"/>
    </location>
</feature>
<dbReference type="Pfam" id="PF00630">
    <property type="entry name" value="Filamin"/>
    <property type="match status" value="10"/>
</dbReference>
<dbReference type="Proteomes" id="UP001497525">
    <property type="component" value="Unassembled WGS sequence"/>
</dbReference>
<comment type="caution">
    <text evidence="6">The sequence shown here is derived from an EMBL/GenBank/DDBJ whole genome shotgun (WGS) entry which is preliminary data.</text>
</comment>
<feature type="repeat" description="Filamin" evidence="4">
    <location>
        <begin position="277"/>
        <end position="375"/>
    </location>
</feature>
<dbReference type="PANTHER" id="PTHR38537">
    <property type="entry name" value="JITTERBUG, ISOFORM N"/>
    <property type="match status" value="1"/>
</dbReference>
<organism evidence="6 7">
    <name type="scientific">Calicophoron daubneyi</name>
    <name type="common">Rumen fluke</name>
    <name type="synonym">Paramphistomum daubneyi</name>
    <dbReference type="NCBI Taxonomy" id="300641"/>
    <lineage>
        <taxon>Eukaryota</taxon>
        <taxon>Metazoa</taxon>
        <taxon>Spiralia</taxon>
        <taxon>Lophotrochozoa</taxon>
        <taxon>Platyhelminthes</taxon>
        <taxon>Trematoda</taxon>
        <taxon>Digenea</taxon>
        <taxon>Plagiorchiida</taxon>
        <taxon>Pronocephalata</taxon>
        <taxon>Paramphistomoidea</taxon>
        <taxon>Paramphistomidae</taxon>
        <taxon>Calicophoron</taxon>
    </lineage>
</organism>
<feature type="repeat" description="Filamin" evidence="4">
    <location>
        <begin position="377"/>
        <end position="477"/>
    </location>
</feature>
<evidence type="ECO:0000313" key="6">
    <source>
        <dbReference type="EMBL" id="CAL5132657.1"/>
    </source>
</evidence>
<feature type="repeat" description="Filamin" evidence="4">
    <location>
        <begin position="982"/>
        <end position="1077"/>
    </location>
</feature>
<dbReference type="GO" id="GO:0030036">
    <property type="term" value="P:actin cytoskeleton organization"/>
    <property type="evidence" value="ECO:0007669"/>
    <property type="project" value="InterPro"/>
</dbReference>
<feature type="repeat" description="Filamin" evidence="4">
    <location>
        <begin position="780"/>
        <end position="884"/>
    </location>
</feature>
<dbReference type="FunFam" id="2.60.40.10:FF:000001">
    <property type="entry name" value="Filamin-C isoform b"/>
    <property type="match status" value="1"/>
</dbReference>
<dbReference type="Gene3D" id="1.10.418.10">
    <property type="entry name" value="Calponin-like domain"/>
    <property type="match status" value="2"/>
</dbReference>
<dbReference type="SMART" id="SM00033">
    <property type="entry name" value="CH"/>
    <property type="match status" value="2"/>
</dbReference>
<dbReference type="SUPFAM" id="SSF81296">
    <property type="entry name" value="E set domains"/>
    <property type="match status" value="12"/>
</dbReference>
<sequence length="1607" mass="175883">MDEESSTAEKDKRIEPGWVIQQKATFTRWVNQHLKSANTHIDNLETDLCDGLKLAALVEVLTNHKFKRLNKRPTFRTQKLENVTLVLKFLQENEGVRIVSIDSGHIVDSNLKLILGLIWTLIVRYSISAAVLEKEIELTEPETVDEVAAGETHKEPRTQEKEHEHNLGPKQLLLSWLKQKMPEPPIKNFTSDWNSGIAVGALVDACAPGLCPDWPDWDRNQALSNATEAMSLADDWLGVAQLVRPEELISPDVDEKAVMTYVSQFPSAKLKEGAPIRVKADSARVRAYGQGLEGTGICVEDICSFSVDASDAGHGVLEVKILNSKGEQVPCKVREDKEKPRLFSCTYEPHMEGEYQITIKYGGGEIPNSPFRVSVGGPRSDPNKVTVDGPGIERTGANRVGEATYFYIHAQDAGEGEPECVIADSNGNTDSIRPEITCPKADGHYVVKYMPKDAGSYQISVNFAGKPVPNSPFTVEIASPFNPELAYTSGRGVQPCGIRVKDQVFFLVHTERTGDDNAPLEVNMVQSDGDRKEVQVEKIDNYLWKCSYCPEVPGKYTINVRYGNKDIQNSPFHIAVKPRGKSNVVAFGPGLHAGVVGQPNLFIVSSKDDLSKVKFTIDGPSEAGMECFNYSDGSTRVVYRVSQPGEYAIHITYDNEDIPGSPYMPQIYADKQEVRINALRLNGLTKSTLRVGKPIEFYIDGLADAISPSRYRSLNETNLESVLRTNCWDAAGEPVPMKTTLRPNGQVVYVYVPTTPGTYTITSTAFSVTLGGMPCRVDVAPEVDMEKVRVWGPGLEHVIRNQATHFFIDPRAAFGDSKSDFIESNPISVTITDGQNNTIKAPVTKQTDGTYRVEYTPLIGFGELSVSLRMGDLPVFKIPMHVPVQPEFDVNQIKIKDLDPRVYKSTYNKFVVDASAIDPTGKGTVTAFLYDPSRKCLSCDVRNNNDGTYTCIYTPSREGAHTLEIKYEDVPLPKTPYKVQVTSGCDPKRVKAYGPGLESGPHLEPGKKTEFTVDLTGVGQGGLGLAVEGPKEAPIECVDNKDGTCTVYYTPPRAGTYKVSVRFNDANITGSPFSVDVKKKIDPTKVKCYGSGLESEYLRAGAPAEFMIDTRKAGEAPLQVMYRPKPGAELCPATVELVDIVEGKKSSHVKRCHKVTYIPEEEGECDIEVTFNGEHVPGSPFKVNILKACDAAYVRVFGPGVEGPVVASFPAEFTVDARNAGVGDVSLGVIDPKGRHLPVRTVCIGGDDEFNGEGAQALTDGVSDQVCDTGLFACIYDPHMSGTHTVHVKFGGEEVKNSPFTVDVKSTGRADLCRIMTEIDDAIAVNEEYVIPVKVSHGGNGRLTCQIIQRPTDKPSATDTLLPLEIEDRKDGTTAIFYTPLHVGELLVDLRFGGEPIMGGEFTQKVLTREDLDALLMRPTFRAVEFRLPAPKERVDVECTLVRPTGERLSVPCSWSDNGMLIVSFEPTSQGMHELHVNMLGPLGPGESKANAKKTPFKGSPYRFPVDPIGSGHVTVKGSGLSRGFVNQLAEFTVFTKESGGGGVTISVDGPSKVATKCVDNGDGTFSVSYRPTAPGEYKIRIKFMGREIEGSPYRVKVTESRMSHQQ</sequence>
<dbReference type="Pfam" id="PF00307">
    <property type="entry name" value="CH"/>
    <property type="match status" value="2"/>
</dbReference>
<dbReference type="PANTHER" id="PTHR38537:SF8">
    <property type="entry name" value="FILAMIN-A"/>
    <property type="match status" value="1"/>
</dbReference>
<evidence type="ECO:0000256" key="2">
    <source>
        <dbReference type="ARBA" id="ARBA00022737"/>
    </source>
</evidence>
<feature type="repeat" description="Filamin" evidence="4">
    <location>
        <begin position="1078"/>
        <end position="1185"/>
    </location>
</feature>
<dbReference type="PROSITE" id="PS50021">
    <property type="entry name" value="CH"/>
    <property type="match status" value="2"/>
</dbReference>
<dbReference type="InterPro" id="IPR001589">
    <property type="entry name" value="Actinin_actin-bd_CS"/>
</dbReference>
<evidence type="ECO:0000313" key="7">
    <source>
        <dbReference type="Proteomes" id="UP001497525"/>
    </source>
</evidence>
<feature type="repeat" description="Filamin" evidence="4">
    <location>
        <begin position="1186"/>
        <end position="1304"/>
    </location>
</feature>
<evidence type="ECO:0000256" key="4">
    <source>
        <dbReference type="PROSITE-ProRule" id="PRU00087"/>
    </source>
</evidence>
<dbReference type="InterPro" id="IPR017868">
    <property type="entry name" value="Filamin/ABP280_repeat-like"/>
</dbReference>
<comment type="similarity">
    <text evidence="1">Belongs to the filamin family.</text>
</comment>
<feature type="repeat" description="Filamin" evidence="4">
    <location>
        <begin position="885"/>
        <end position="981"/>
    </location>
</feature>
<dbReference type="PROSITE" id="PS00019">
    <property type="entry name" value="ACTININ_1"/>
    <property type="match status" value="1"/>
</dbReference>
<dbReference type="InterPro" id="IPR014756">
    <property type="entry name" value="Ig_E-set"/>
</dbReference>
<feature type="repeat" description="Filamin" evidence="4">
    <location>
        <begin position="1422"/>
        <end position="1506"/>
    </location>
</feature>
<dbReference type="FunFam" id="1.10.418.10:FF:000006">
    <property type="entry name" value="Filamin-B isoform A"/>
    <property type="match status" value="1"/>
</dbReference>
<proteinExistence type="inferred from homology"/>
<feature type="repeat" description="Filamin" evidence="4">
    <location>
        <begin position="576"/>
        <end position="667"/>
    </location>
</feature>
<dbReference type="InterPro" id="IPR001715">
    <property type="entry name" value="CH_dom"/>
</dbReference>
<feature type="domain" description="Calponin-homology (CH)" evidence="5">
    <location>
        <begin position="20"/>
        <end position="126"/>
    </location>
</feature>
<dbReference type="InterPro" id="IPR044801">
    <property type="entry name" value="Filamin"/>
</dbReference>
<feature type="repeat" description="Filamin" evidence="4">
    <location>
        <begin position="666"/>
        <end position="779"/>
    </location>
</feature>
<dbReference type="Gene3D" id="2.60.40.10">
    <property type="entry name" value="Immunoglobulins"/>
    <property type="match status" value="13"/>
</dbReference>